<dbReference type="EMBL" id="KZ293751">
    <property type="protein sequence ID" value="PBK80169.1"/>
    <property type="molecule type" value="Genomic_DNA"/>
</dbReference>
<accession>A0A2H3CAT6</accession>
<evidence type="ECO:0000313" key="2">
    <source>
        <dbReference type="Proteomes" id="UP000217790"/>
    </source>
</evidence>
<reference evidence="2" key="1">
    <citation type="journal article" date="2017" name="Nat. Ecol. Evol.">
        <title>Genome expansion and lineage-specific genetic innovations in the forest pathogenic fungi Armillaria.</title>
        <authorList>
            <person name="Sipos G."/>
            <person name="Prasanna A.N."/>
            <person name="Walter M.C."/>
            <person name="O'Connor E."/>
            <person name="Balint B."/>
            <person name="Krizsan K."/>
            <person name="Kiss B."/>
            <person name="Hess J."/>
            <person name="Varga T."/>
            <person name="Slot J."/>
            <person name="Riley R."/>
            <person name="Boka B."/>
            <person name="Rigling D."/>
            <person name="Barry K."/>
            <person name="Lee J."/>
            <person name="Mihaltcheva S."/>
            <person name="LaButti K."/>
            <person name="Lipzen A."/>
            <person name="Waldron R."/>
            <person name="Moloney N.M."/>
            <person name="Sperisen C."/>
            <person name="Kredics L."/>
            <person name="Vagvoelgyi C."/>
            <person name="Patrignani A."/>
            <person name="Fitzpatrick D."/>
            <person name="Nagy I."/>
            <person name="Doyle S."/>
            <person name="Anderson J.B."/>
            <person name="Grigoriev I.V."/>
            <person name="Gueldener U."/>
            <person name="Muensterkoetter M."/>
            <person name="Nagy L.G."/>
        </authorList>
    </citation>
    <scope>NUCLEOTIDE SEQUENCE [LARGE SCALE GENOMIC DNA]</scope>
    <source>
        <strain evidence="2">Ar21-2</strain>
    </source>
</reference>
<evidence type="ECO:0000313" key="1">
    <source>
        <dbReference type="EMBL" id="PBK80169.1"/>
    </source>
</evidence>
<name>A0A2H3CAT6_ARMGA</name>
<dbReference type="InterPro" id="IPR013083">
    <property type="entry name" value="Znf_RING/FYVE/PHD"/>
</dbReference>
<dbReference type="Gene3D" id="3.30.40.10">
    <property type="entry name" value="Zinc/RING finger domain, C3HC4 (zinc finger)"/>
    <property type="match status" value="1"/>
</dbReference>
<keyword evidence="2" id="KW-1185">Reference proteome</keyword>
<proteinExistence type="predicted"/>
<dbReference type="OrthoDB" id="6105938at2759"/>
<organism evidence="1 2">
    <name type="scientific">Armillaria gallica</name>
    <name type="common">Bulbous honey fungus</name>
    <name type="synonym">Armillaria bulbosa</name>
    <dbReference type="NCBI Taxonomy" id="47427"/>
    <lineage>
        <taxon>Eukaryota</taxon>
        <taxon>Fungi</taxon>
        <taxon>Dikarya</taxon>
        <taxon>Basidiomycota</taxon>
        <taxon>Agaricomycotina</taxon>
        <taxon>Agaricomycetes</taxon>
        <taxon>Agaricomycetidae</taxon>
        <taxon>Agaricales</taxon>
        <taxon>Marasmiineae</taxon>
        <taxon>Physalacriaceae</taxon>
        <taxon>Armillaria</taxon>
    </lineage>
</organism>
<gene>
    <name evidence="1" type="ORF">ARMGADRAFT_1040266</name>
</gene>
<dbReference type="SUPFAM" id="SSF57850">
    <property type="entry name" value="RING/U-box"/>
    <property type="match status" value="1"/>
</dbReference>
<protein>
    <submittedName>
        <fullName evidence="1">Uncharacterized protein</fullName>
    </submittedName>
</protein>
<dbReference type="AlphaFoldDB" id="A0A2H3CAT6"/>
<dbReference type="Proteomes" id="UP000217790">
    <property type="component" value="Unassembled WGS sequence"/>
</dbReference>
<dbReference type="InParanoid" id="A0A2H3CAT6"/>
<sequence length="382" mass="43322">MELASENNGIAPVGLAFRALIQHHNGLYQENQDLVHCLDELECAFNDLWHCGEIAERAHQRLDSVLQVELQCPCCHHIMWMPYQIQCGYSVCSACCTAWFQEQDTAFERQHPSYNSRAPVPLPSLYYHLATVGHAELWEIAVLFFLLLHPPMTQPCLPYLMVICWWIVTQITVALPLGFNGKALIPGTRQGGVRTNEIATVISRTPPMLRCKQLVSKRCWPLVGLLFATESVITGTSNADIKKTSPSSSIYTIEDQLKHVEKQRAHDEDLFNAQWEENSSLRFRLARLQLQEVLTDGGDDHQARLGEESLLCEFCFRTLCHTLTYGSLSLLPYLDQPFDSSQLSRVYLQSDCEGGLAHELGYRGPTSWAMFDQQLRNLVPNI</sequence>